<evidence type="ECO:0000256" key="1">
    <source>
        <dbReference type="SAM" id="MobiDB-lite"/>
    </source>
</evidence>
<feature type="region of interest" description="Disordered" evidence="1">
    <location>
        <begin position="1"/>
        <end position="32"/>
    </location>
</feature>
<accession>A0A160NXW4</accession>
<feature type="compositionally biased region" description="Basic residues" evidence="1">
    <location>
        <begin position="1"/>
        <end position="11"/>
    </location>
</feature>
<keyword evidence="3" id="KW-1185">Reference proteome</keyword>
<proteinExistence type="predicted"/>
<protein>
    <submittedName>
        <fullName evidence="2">Uncharacterized protein</fullName>
    </submittedName>
</protein>
<evidence type="ECO:0000313" key="2">
    <source>
        <dbReference type="EMBL" id="BAU82915.1"/>
    </source>
</evidence>
<dbReference type="AlphaFoldDB" id="A0A160NXW4"/>
<dbReference type="Proteomes" id="UP000217676">
    <property type="component" value="Chromosome"/>
</dbReference>
<evidence type="ECO:0000313" key="3">
    <source>
        <dbReference type="Proteomes" id="UP000217676"/>
    </source>
</evidence>
<dbReference type="KEGG" id="slau:SLA_1977"/>
<dbReference type="EMBL" id="AP017424">
    <property type="protein sequence ID" value="BAU82915.1"/>
    <property type="molecule type" value="Genomic_DNA"/>
</dbReference>
<sequence>MRKSANQRTHRGVGMSQRESERGAGKPTTQEAREAWGAEAYSILIGVAQTYHAVITYKDLAEEIQSRSGIRTKALLHNWIGPVLGRVVREAQHRGDPPLTALVVHTDDGKVGGGYKEVLAVAGEPPVEDELEREHHAAEARLACYRRFGAALPPGGGVPALAPRLQASVKRRRERAEEPPRVCGHCFVQLPSTGICDSCD</sequence>
<name>A0A160NXW4_STRLU</name>
<reference evidence="2 3" key="1">
    <citation type="journal article" date="2016" name="Genome Announc.">
        <title>Complete Genome Sequence of Thiostrepton-Producing Streptomyces laurentii ATCC 31255.</title>
        <authorList>
            <person name="Doi K."/>
            <person name="Fujino Y."/>
            <person name="Nagayoshi Y."/>
            <person name="Ohshima T."/>
            <person name="Ogata S."/>
        </authorList>
    </citation>
    <scope>NUCLEOTIDE SEQUENCE [LARGE SCALE GENOMIC DNA]</scope>
    <source>
        <strain evidence="2 3">ATCC 31255</strain>
    </source>
</reference>
<organism evidence="2 3">
    <name type="scientific">Streptomyces laurentii</name>
    <dbReference type="NCBI Taxonomy" id="39478"/>
    <lineage>
        <taxon>Bacteria</taxon>
        <taxon>Bacillati</taxon>
        <taxon>Actinomycetota</taxon>
        <taxon>Actinomycetes</taxon>
        <taxon>Kitasatosporales</taxon>
        <taxon>Streptomycetaceae</taxon>
        <taxon>Streptomyces</taxon>
    </lineage>
</organism>
<gene>
    <name evidence="2" type="ORF">SLA_1977</name>
</gene>